<reference evidence="4 5" key="1">
    <citation type="submission" date="2018-02" db="EMBL/GenBank/DDBJ databases">
        <title>The genomes of Aspergillus section Nigri reveals drivers in fungal speciation.</title>
        <authorList>
            <consortium name="DOE Joint Genome Institute"/>
            <person name="Vesth T.C."/>
            <person name="Nybo J."/>
            <person name="Theobald S."/>
            <person name="Brandl J."/>
            <person name="Frisvad J.C."/>
            <person name="Nielsen K.F."/>
            <person name="Lyhne E.K."/>
            <person name="Kogle M.E."/>
            <person name="Kuo A."/>
            <person name="Riley R."/>
            <person name="Clum A."/>
            <person name="Nolan M."/>
            <person name="Lipzen A."/>
            <person name="Salamov A."/>
            <person name="Henrissat B."/>
            <person name="Wiebenga A."/>
            <person name="De vries R.P."/>
            <person name="Grigoriev I.V."/>
            <person name="Mortensen U.H."/>
            <person name="Andersen M.R."/>
            <person name="Baker S.E."/>
        </authorList>
    </citation>
    <scope>NUCLEOTIDE SEQUENCE [LARGE SCALE GENOMIC DNA]</scope>
    <source>
        <strain evidence="4 5">CBS 101889</strain>
    </source>
</reference>
<dbReference type="CDD" id="cd13929">
    <property type="entry name" value="PT-DMATS_CymD"/>
    <property type="match status" value="1"/>
</dbReference>
<dbReference type="SFLD" id="SFLDG01162">
    <property type="entry name" value="I"/>
    <property type="match status" value="1"/>
</dbReference>
<evidence type="ECO:0000256" key="2">
    <source>
        <dbReference type="ARBA" id="ARBA00022679"/>
    </source>
</evidence>
<accession>A0A395HK05</accession>
<dbReference type="Pfam" id="PF11991">
    <property type="entry name" value="Trp_DMAT"/>
    <property type="match status" value="1"/>
</dbReference>
<dbReference type="EMBL" id="KZ824323">
    <property type="protein sequence ID" value="RAL07849.1"/>
    <property type="molecule type" value="Genomic_DNA"/>
</dbReference>
<dbReference type="GeneID" id="37203702"/>
<dbReference type="Proteomes" id="UP000248961">
    <property type="component" value="Unassembled WGS sequence"/>
</dbReference>
<dbReference type="InterPro" id="IPR017795">
    <property type="entry name" value="ABBA_NscD-like"/>
</dbReference>
<sequence length="434" mass="49115">MDVSAQLPLPFQNLSRSFAFSNDDEANWWRSTGPMFARMMAAADYDVHAQYRFLCIHREFVIPNLGPYPRKGKPLCWNSHLTRFGLPFELSFNYSQSVLRFAFEPLGPSTGTEVDPFNTRAIHPVLNALRAVVSELDLEWFDHFLSELVVTEEDVRTIRKNKLEIPQFKTQNKLAADLDPSGEILFKTYIYPRIKAIASGTPKDQLMFNAIRKADPGGRLVAPLVVLQEFMGSRSSTLIPHFLSCDLVEPSRSRIKVYCYEVQLEFDSIAAIWTLGGRRTDPETMAGLDLLKELWQLLPITEGRCTPPNGFYELGESPMEQLPFIVNFTLSPSSSLPEPQIYFPSFGQNDKVTADGLATFFKRVGYTGMATTYALDLAAYYPDLDIANTTHLQAWISFSSRGNKPYMSTYLHTFEAMGYAPEKPPARFEESLST</sequence>
<evidence type="ECO:0000313" key="4">
    <source>
        <dbReference type="EMBL" id="RAL07849.1"/>
    </source>
</evidence>
<feature type="binding site" evidence="3">
    <location>
        <position position="187"/>
    </location>
    <ligand>
        <name>dimethylallyl diphosphate</name>
        <dbReference type="ChEBI" id="CHEBI:57623"/>
    </ligand>
</feature>
<dbReference type="InterPro" id="IPR012148">
    <property type="entry name" value="ABBA_DMATS-like"/>
</dbReference>
<gene>
    <name evidence="4" type="ORF">BO97DRAFT_462390</name>
</gene>
<dbReference type="STRING" id="1450537.A0A395HK05"/>
<feature type="binding site" evidence="3">
    <location>
        <position position="410"/>
    </location>
    <ligand>
        <name>dimethylallyl diphosphate</name>
        <dbReference type="ChEBI" id="CHEBI:57623"/>
    </ligand>
</feature>
<feature type="binding site" evidence="3">
    <location>
        <position position="342"/>
    </location>
    <ligand>
        <name>dimethylallyl diphosphate</name>
        <dbReference type="ChEBI" id="CHEBI:57623"/>
    </ligand>
</feature>
<dbReference type="NCBIfam" id="TIGR03429">
    <property type="entry name" value="arom_pren_DMATS"/>
    <property type="match status" value="1"/>
</dbReference>
<feature type="binding site" evidence="3">
    <location>
        <position position="254"/>
    </location>
    <ligand>
        <name>dimethylallyl diphosphate</name>
        <dbReference type="ChEBI" id="CHEBI:57623"/>
    </ligand>
</feature>
<dbReference type="GO" id="GO:0009820">
    <property type="term" value="P:alkaloid metabolic process"/>
    <property type="evidence" value="ECO:0007669"/>
    <property type="project" value="InterPro"/>
</dbReference>
<dbReference type="OrthoDB" id="5392033at2759"/>
<dbReference type="RefSeq" id="XP_025547003.1">
    <property type="nucleotide sequence ID" value="XM_025699413.1"/>
</dbReference>
<dbReference type="SFLD" id="SFLDS00036">
    <property type="entry name" value="Aromatic_Prenyltransferase"/>
    <property type="match status" value="1"/>
</dbReference>
<keyword evidence="2" id="KW-0808">Transferase</keyword>
<feature type="binding site" evidence="3">
    <location>
        <position position="89"/>
    </location>
    <ligand>
        <name>L-tryptophan</name>
        <dbReference type="ChEBI" id="CHEBI:57912"/>
    </ligand>
</feature>
<evidence type="ECO:0000256" key="1">
    <source>
        <dbReference type="ARBA" id="ARBA00010209"/>
    </source>
</evidence>
<dbReference type="VEuPathDB" id="FungiDB:BO97DRAFT_462390"/>
<feature type="binding site" evidence="3">
    <location>
        <position position="191"/>
    </location>
    <ligand>
        <name>L-tryptophan</name>
        <dbReference type="ChEBI" id="CHEBI:57912"/>
    </ligand>
</feature>
<feature type="binding site" evidence="3">
    <location>
        <position position="189"/>
    </location>
    <ligand>
        <name>dimethylallyl diphosphate</name>
        <dbReference type="ChEBI" id="CHEBI:57623"/>
    </ligand>
</feature>
<feature type="binding site" evidence="3">
    <location>
        <position position="100"/>
    </location>
    <ligand>
        <name>dimethylallyl diphosphate</name>
        <dbReference type="ChEBI" id="CHEBI:57623"/>
    </ligand>
</feature>
<comment type="similarity">
    <text evidence="1">Belongs to the tryptophan dimethylallyltransferase family.</text>
</comment>
<feature type="binding site" evidence="3">
    <location>
        <position position="258"/>
    </location>
    <ligand>
        <name>dimethylallyl diphosphate</name>
        <dbReference type="ChEBI" id="CHEBI:57623"/>
    </ligand>
</feature>
<dbReference type="InterPro" id="IPR033964">
    <property type="entry name" value="ABBA"/>
</dbReference>
<dbReference type="GO" id="GO:0016765">
    <property type="term" value="F:transferase activity, transferring alkyl or aryl (other than methyl) groups"/>
    <property type="evidence" value="ECO:0007669"/>
    <property type="project" value="InterPro"/>
</dbReference>
<keyword evidence="5" id="KW-1185">Reference proteome</keyword>
<organism evidence="4 5">
    <name type="scientific">Aspergillus homomorphus (strain CBS 101889)</name>
    <dbReference type="NCBI Taxonomy" id="1450537"/>
    <lineage>
        <taxon>Eukaryota</taxon>
        <taxon>Fungi</taxon>
        <taxon>Dikarya</taxon>
        <taxon>Ascomycota</taxon>
        <taxon>Pezizomycotina</taxon>
        <taxon>Eurotiomycetes</taxon>
        <taxon>Eurotiomycetidae</taxon>
        <taxon>Eurotiales</taxon>
        <taxon>Aspergillaceae</taxon>
        <taxon>Aspergillus</taxon>
        <taxon>Aspergillus subgen. Circumdati</taxon>
    </lineage>
</organism>
<dbReference type="PIRSF" id="PIRSF000509">
    <property type="entry name" value="Trp_DMAT"/>
    <property type="match status" value="1"/>
</dbReference>
<feature type="binding site" evidence="3">
    <location>
        <position position="340"/>
    </location>
    <ligand>
        <name>dimethylallyl diphosphate</name>
        <dbReference type="ChEBI" id="CHEBI:57623"/>
    </ligand>
</feature>
<protein>
    <submittedName>
        <fullName evidence="4">Dimethylallyl tryptophan synthase</fullName>
    </submittedName>
</protein>
<evidence type="ECO:0000256" key="3">
    <source>
        <dbReference type="PIRSR" id="PIRSR000509-1"/>
    </source>
</evidence>
<evidence type="ECO:0000313" key="5">
    <source>
        <dbReference type="Proteomes" id="UP000248961"/>
    </source>
</evidence>
<dbReference type="AlphaFoldDB" id="A0A395HK05"/>
<name>A0A395HK05_ASPHC</name>
<proteinExistence type="inferred from homology"/>
<feature type="binding site" evidence="3">
    <location>
        <position position="406"/>
    </location>
    <ligand>
        <name>dimethylallyl diphosphate</name>
        <dbReference type="ChEBI" id="CHEBI:57623"/>
    </ligand>
</feature>
<dbReference type="PANTHER" id="PTHR40627:SF3">
    <property type="entry name" value="PRENYLTRANSFERASE ASQH2-RELATED"/>
    <property type="match status" value="1"/>
</dbReference>
<dbReference type="PANTHER" id="PTHR40627">
    <property type="entry name" value="INDOLE PRENYLTRANSFERASE TDIB-RELATED"/>
    <property type="match status" value="1"/>
</dbReference>
<feature type="binding site" evidence="3">
    <location>
        <position position="256"/>
    </location>
    <ligand>
        <name>dimethylallyl diphosphate</name>
        <dbReference type="ChEBI" id="CHEBI:57623"/>
    </ligand>
</feature>